<dbReference type="GO" id="GO:0017000">
    <property type="term" value="P:antibiotic biosynthetic process"/>
    <property type="evidence" value="ECO:0007669"/>
    <property type="project" value="UniProtKB-ARBA"/>
</dbReference>
<dbReference type="RefSeq" id="WP_091182097.1">
    <property type="nucleotide sequence ID" value="NZ_FOMT01000001.1"/>
</dbReference>
<dbReference type="STRING" id="1045775.SAMN05216378_1211"/>
<dbReference type="InterPro" id="IPR010610">
    <property type="entry name" value="EryCIII-like_C"/>
</dbReference>
<protein>
    <submittedName>
        <fullName evidence="3">Glycosyltransferase, MGT family</fullName>
    </submittedName>
</protein>
<sequence>MARFLFSNTPIHGHVSANLLLVKKLVERGHEVVWYTGKRFKETVEAVGARHAVMGFDYDDRKLEEEFPERRNHEALDKLKFDLKNIFMAPTPVYFEEVSRILETFPAEVIVCDPSCFFILPMIESGEHKGLKYAVTGFTGLTVSSVDTPPFGPGIPVTPGVDERARNIELNNQIQNVMFADLRDYFNKLLADHGLTQIDGYIMDAPTKLSDLYLQFTVPSFEYPRSDLPKSVRFVGPMLSKNASSSTQKLPDWWEELDGDRPVIHVTQGTIDIGDFNRLVVPTIQALAEEDVLVVASLGGRIQSALSIDLPANVRVAEFLPYDQFLPKVDIMVTNGGYGGVQYALSHGIPLVVAGDTEDKPEIGQRVSWSGVGINLHTGNPSAEQVHQAVQEILSNGKYRARAQELEAEFANYDGPVNAASLLEQLIEPSL</sequence>
<dbReference type="Proteomes" id="UP000198855">
    <property type="component" value="Unassembled WGS sequence"/>
</dbReference>
<dbReference type="CDD" id="cd03784">
    <property type="entry name" value="GT1_Gtf-like"/>
    <property type="match status" value="1"/>
</dbReference>
<reference evidence="4" key="1">
    <citation type="submission" date="2016-10" db="EMBL/GenBank/DDBJ databases">
        <authorList>
            <person name="Varghese N."/>
            <person name="Submissions S."/>
        </authorList>
    </citation>
    <scope>NUCLEOTIDE SEQUENCE [LARGE SCALE GENOMIC DNA]</scope>
    <source>
        <strain evidence="4">CGMCC 1.10784</strain>
    </source>
</reference>
<organism evidence="3 4">
    <name type="scientific">Paenibacillus catalpae</name>
    <dbReference type="NCBI Taxonomy" id="1045775"/>
    <lineage>
        <taxon>Bacteria</taxon>
        <taxon>Bacillati</taxon>
        <taxon>Bacillota</taxon>
        <taxon>Bacilli</taxon>
        <taxon>Bacillales</taxon>
        <taxon>Paenibacillaceae</taxon>
        <taxon>Paenibacillus</taxon>
    </lineage>
</organism>
<evidence type="ECO:0000313" key="4">
    <source>
        <dbReference type="Proteomes" id="UP000198855"/>
    </source>
</evidence>
<dbReference type="EMBL" id="FOMT01000001">
    <property type="protein sequence ID" value="SFD73884.1"/>
    <property type="molecule type" value="Genomic_DNA"/>
</dbReference>
<dbReference type="FunFam" id="3.40.50.2000:FF:000072">
    <property type="entry name" value="Glycosyl transferase"/>
    <property type="match status" value="1"/>
</dbReference>
<dbReference type="GO" id="GO:0016758">
    <property type="term" value="F:hexosyltransferase activity"/>
    <property type="evidence" value="ECO:0007669"/>
    <property type="project" value="UniProtKB-ARBA"/>
</dbReference>
<dbReference type="SUPFAM" id="SSF53756">
    <property type="entry name" value="UDP-Glycosyltransferase/glycogen phosphorylase"/>
    <property type="match status" value="1"/>
</dbReference>
<dbReference type="PANTHER" id="PTHR48050">
    <property type="entry name" value="STEROL 3-BETA-GLUCOSYLTRANSFERASE"/>
    <property type="match status" value="1"/>
</dbReference>
<evidence type="ECO:0000256" key="1">
    <source>
        <dbReference type="ARBA" id="ARBA00009995"/>
    </source>
</evidence>
<keyword evidence="3" id="KW-0808">Transferase</keyword>
<dbReference type="OrthoDB" id="6620093at2"/>
<dbReference type="AlphaFoldDB" id="A0A1I1UT51"/>
<name>A0A1I1UT51_9BACL</name>
<comment type="similarity">
    <text evidence="1">Belongs to the UDP-glycosyltransferase family.</text>
</comment>
<dbReference type="InterPro" id="IPR050426">
    <property type="entry name" value="Glycosyltransferase_28"/>
</dbReference>
<feature type="domain" description="Erythromycin biosynthesis protein CIII-like C-terminal" evidence="2">
    <location>
        <begin position="284"/>
        <end position="425"/>
    </location>
</feature>
<evidence type="ECO:0000259" key="2">
    <source>
        <dbReference type="Pfam" id="PF06722"/>
    </source>
</evidence>
<dbReference type="PANTHER" id="PTHR48050:SF13">
    <property type="entry name" value="STEROL 3-BETA-GLUCOSYLTRANSFERASE UGT80A2"/>
    <property type="match status" value="1"/>
</dbReference>
<evidence type="ECO:0000313" key="3">
    <source>
        <dbReference type="EMBL" id="SFD73884.1"/>
    </source>
</evidence>
<accession>A0A1I1UT51</accession>
<proteinExistence type="inferred from homology"/>
<dbReference type="Pfam" id="PF06722">
    <property type="entry name" value="EryCIII-like_C"/>
    <property type="match status" value="1"/>
</dbReference>
<gene>
    <name evidence="3" type="ORF">SAMN05216378_1211</name>
</gene>
<dbReference type="InterPro" id="IPR002213">
    <property type="entry name" value="UDP_glucos_trans"/>
</dbReference>
<dbReference type="Gene3D" id="3.40.50.2000">
    <property type="entry name" value="Glycogen Phosphorylase B"/>
    <property type="match status" value="2"/>
</dbReference>
<dbReference type="GO" id="GO:0008194">
    <property type="term" value="F:UDP-glycosyltransferase activity"/>
    <property type="evidence" value="ECO:0007669"/>
    <property type="project" value="InterPro"/>
</dbReference>
<keyword evidence="4" id="KW-1185">Reference proteome</keyword>